<dbReference type="AlphaFoldDB" id="A0A0G3CJT1"/>
<keyword evidence="1" id="KW-0812">Transmembrane</keyword>
<reference evidence="2 3" key="2">
    <citation type="journal article" date="2015" name="Stand. Genomic Sci.">
        <title>The complete genome sequence of the rumen methanogen Methanosarcina barkeri CM1.</title>
        <authorList>
            <person name="Lambie S.C."/>
            <person name="Kelly W.J."/>
            <person name="Leahy S.C."/>
            <person name="Li D."/>
            <person name="Reilly K."/>
            <person name="McAllister T.A."/>
            <person name="Valle E.R."/>
            <person name="Attwood G.T."/>
            <person name="Altermann E."/>
        </authorList>
    </citation>
    <scope>NUCLEOTIDE SEQUENCE [LARGE SCALE GENOMIC DNA]</scope>
    <source>
        <strain evidence="2 3">CM1</strain>
    </source>
</reference>
<dbReference type="RefSeq" id="WP_048177137.1">
    <property type="nucleotide sequence ID" value="NZ_CP008746.1"/>
</dbReference>
<feature type="transmembrane region" description="Helical" evidence="1">
    <location>
        <begin position="21"/>
        <end position="38"/>
    </location>
</feature>
<dbReference type="EMBL" id="CP008746">
    <property type="protein sequence ID" value="AKJ40148.1"/>
    <property type="molecule type" value="Genomic_DNA"/>
</dbReference>
<proteinExistence type="predicted"/>
<dbReference type="GeneID" id="24886868"/>
<name>A0A0G3CJT1_METBA</name>
<dbReference type="InterPro" id="IPR011989">
    <property type="entry name" value="ARM-like"/>
</dbReference>
<keyword evidence="1" id="KW-0472">Membrane</keyword>
<reference evidence="3" key="1">
    <citation type="submission" date="2014-06" db="EMBL/GenBank/DDBJ databases">
        <title>The complete genome sequence of Methanosarcina barkeri CM1.</title>
        <authorList>
            <consortium name="Pastoral Greenhouse Gas Research Consortium"/>
            <person name="Lambie S.C."/>
            <person name="Leahy S.C."/>
            <person name="Kelly W.J."/>
            <person name="Li D."/>
            <person name="Reilly K."/>
            <person name="Attwood G.T."/>
            <person name="Altermann E."/>
        </authorList>
    </citation>
    <scope>NUCLEOTIDE SEQUENCE [LARGE SCALE GENOMIC DNA]</scope>
    <source>
        <strain evidence="3">CM1</strain>
    </source>
</reference>
<dbReference type="Gene3D" id="1.25.10.10">
    <property type="entry name" value="Leucine-rich Repeat Variant"/>
    <property type="match status" value="1"/>
</dbReference>
<keyword evidence="1" id="KW-1133">Transmembrane helix</keyword>
<protein>
    <submittedName>
        <fullName evidence="2">Uncharacterized protein</fullName>
    </submittedName>
</protein>
<organism evidence="2 3">
    <name type="scientific">Methanosarcina barkeri CM1</name>
    <dbReference type="NCBI Taxonomy" id="796385"/>
    <lineage>
        <taxon>Archaea</taxon>
        <taxon>Methanobacteriati</taxon>
        <taxon>Methanobacteriota</taxon>
        <taxon>Stenosarchaea group</taxon>
        <taxon>Methanomicrobia</taxon>
        <taxon>Methanosarcinales</taxon>
        <taxon>Methanosarcinaceae</taxon>
        <taxon>Methanosarcina</taxon>
    </lineage>
</organism>
<dbReference type="SUPFAM" id="SSF48371">
    <property type="entry name" value="ARM repeat"/>
    <property type="match status" value="1"/>
</dbReference>
<sequence length="799" mass="94038">MRTYDVQELLRQQKNSIIEHILTIILAIILGLCSSMIFDGIINDQPLNSLWLPSIIIIILLFVVLIPVFIDKNLIKVKEELITALFCLDLGKDLKLIPFEEYPFSVQTEYDWRSLVRADDKITEKFKKAHENSMNYNEGFDYILITDLLQYFILRNISSYSRKKPNLLKFEPIARNIIERKFLEFLNYSTKYRISELLNNFNIIHKKYIKLDKINTLKLFIHGIPLVCLPKEVQNNLFITTLHRKQAEYEKIIIETGAIGKGENISYYSYFPLELNFPDYISIKFEGSNDSRINKIILTRKKVGKLIIDFHDRWGYSSIRALSLTLGRPGNRDRNFEEIFFEISADLYIRKYAYFPLIGGGEEKTDEFFSWANELIEKLKESCDWDYYQQNITRNTLAKIKNNLDYHIRESNIEHYYNFSDNEEGEIKKLLRLLLNPGFEYRKIAFENIEKFKDHIPADQLEHVILRILRLFKYPDGSTQNLATKALECFLTDIPNTLYEKVVKESLELTNSQYDNVKFRSLKNLEKLYMSITDEKLKEKIENRIISVYSSKDENITLLHYHAIINHFYPCIDPIKKDKFEEKFIQIIRSQDKDSIDSSFIFFTFVIELISEKKVKEVFDLSSQIRIYELQVQSIENYLSFLASISKVVSSESLENSLLEPIIRHFKILDSFIVSEHWNIKNKSKIIKKLYVIKPFLNLLRADQKEVIYTHLILLLLTTQDKDLKFNSLDTICSIADTFPGRENDIARILLENVDPKYEKIDIAFSVMSALENIKSKITDQVLMENASTFIQSIKNRDD</sequence>
<dbReference type="InterPro" id="IPR016024">
    <property type="entry name" value="ARM-type_fold"/>
</dbReference>
<feature type="transmembrane region" description="Helical" evidence="1">
    <location>
        <begin position="50"/>
        <end position="70"/>
    </location>
</feature>
<dbReference type="Proteomes" id="UP000035331">
    <property type="component" value="Chromosome"/>
</dbReference>
<evidence type="ECO:0000313" key="3">
    <source>
        <dbReference type="Proteomes" id="UP000035331"/>
    </source>
</evidence>
<evidence type="ECO:0000313" key="2">
    <source>
        <dbReference type="EMBL" id="AKJ40148.1"/>
    </source>
</evidence>
<dbReference type="PATRIC" id="fig|796385.3.peg.3862"/>
<evidence type="ECO:0000256" key="1">
    <source>
        <dbReference type="SAM" id="Phobius"/>
    </source>
</evidence>
<accession>A0A0G3CJT1</accession>
<gene>
    <name evidence="2" type="ORF">MCM1_3161</name>
</gene>